<gene>
    <name evidence="2" type="ORF">XNOV1_A010310</name>
</gene>
<keyword evidence="3" id="KW-1185">Reference proteome</keyword>
<dbReference type="Proteomes" id="UP001178508">
    <property type="component" value="Chromosome 19"/>
</dbReference>
<accession>A0AAV1H6A5</accession>
<evidence type="ECO:0000256" key="1">
    <source>
        <dbReference type="SAM" id="MobiDB-lite"/>
    </source>
</evidence>
<organism evidence="2 3">
    <name type="scientific">Xyrichtys novacula</name>
    <name type="common">Pearly razorfish</name>
    <name type="synonym">Hemipteronotus novacula</name>
    <dbReference type="NCBI Taxonomy" id="13765"/>
    <lineage>
        <taxon>Eukaryota</taxon>
        <taxon>Metazoa</taxon>
        <taxon>Chordata</taxon>
        <taxon>Craniata</taxon>
        <taxon>Vertebrata</taxon>
        <taxon>Euteleostomi</taxon>
        <taxon>Actinopterygii</taxon>
        <taxon>Neopterygii</taxon>
        <taxon>Teleostei</taxon>
        <taxon>Neoteleostei</taxon>
        <taxon>Acanthomorphata</taxon>
        <taxon>Eupercaria</taxon>
        <taxon>Labriformes</taxon>
        <taxon>Labridae</taxon>
        <taxon>Xyrichtys</taxon>
    </lineage>
</organism>
<feature type="region of interest" description="Disordered" evidence="1">
    <location>
        <begin position="35"/>
        <end position="68"/>
    </location>
</feature>
<name>A0AAV1H6A5_XYRNO</name>
<dbReference type="EMBL" id="OY660882">
    <property type="protein sequence ID" value="CAJ1081403.1"/>
    <property type="molecule type" value="Genomic_DNA"/>
</dbReference>
<sequence length="68" mass="7584">MASFWEPDVQTEPAQLQTCDPLCVLSLAEAESSCFTRTPARPDKTSEAARTLHEHRDQTNPEAWPTLA</sequence>
<evidence type="ECO:0000313" key="3">
    <source>
        <dbReference type="Proteomes" id="UP001178508"/>
    </source>
</evidence>
<reference evidence="2" key="1">
    <citation type="submission" date="2023-08" db="EMBL/GenBank/DDBJ databases">
        <authorList>
            <person name="Alioto T."/>
            <person name="Alioto T."/>
            <person name="Gomez Garrido J."/>
        </authorList>
    </citation>
    <scope>NUCLEOTIDE SEQUENCE</scope>
</reference>
<dbReference type="AlphaFoldDB" id="A0AAV1H6A5"/>
<evidence type="ECO:0000313" key="2">
    <source>
        <dbReference type="EMBL" id="CAJ1081403.1"/>
    </source>
</evidence>
<proteinExistence type="predicted"/>
<feature type="compositionally biased region" description="Basic and acidic residues" evidence="1">
    <location>
        <begin position="40"/>
        <end position="59"/>
    </location>
</feature>
<protein>
    <submittedName>
        <fullName evidence="2">Uncharacterized protein</fullName>
    </submittedName>
</protein>